<accession>A0A8D8UC63</accession>
<name>A0A8D8UC63_9HEMI</name>
<dbReference type="EMBL" id="HBUF01340949">
    <property type="protein sequence ID" value="CAG6703336.1"/>
    <property type="molecule type" value="Transcribed_RNA"/>
</dbReference>
<dbReference type="AlphaFoldDB" id="A0A8D8UC63"/>
<sequence length="107" mass="12517">MEFVEHVRIHCQRRVTWIMRPVVSARMGTISPAVARWGSHHGEPWVIRGGGRGNVRCAKKKNKQVRQVRVRVLPRTSTKTGMKKRRTAIWENSQVRQRINPILMVRK</sequence>
<dbReference type="EMBL" id="HBUF01340950">
    <property type="protein sequence ID" value="CAG6703339.1"/>
    <property type="molecule type" value="Transcribed_RNA"/>
</dbReference>
<organism evidence="1">
    <name type="scientific">Cacopsylla melanoneura</name>
    <dbReference type="NCBI Taxonomy" id="428564"/>
    <lineage>
        <taxon>Eukaryota</taxon>
        <taxon>Metazoa</taxon>
        <taxon>Ecdysozoa</taxon>
        <taxon>Arthropoda</taxon>
        <taxon>Hexapoda</taxon>
        <taxon>Insecta</taxon>
        <taxon>Pterygota</taxon>
        <taxon>Neoptera</taxon>
        <taxon>Paraneoptera</taxon>
        <taxon>Hemiptera</taxon>
        <taxon>Sternorrhyncha</taxon>
        <taxon>Psylloidea</taxon>
        <taxon>Psyllidae</taxon>
        <taxon>Psyllinae</taxon>
        <taxon>Cacopsylla</taxon>
    </lineage>
</organism>
<proteinExistence type="predicted"/>
<dbReference type="EMBL" id="HBUF01340951">
    <property type="protein sequence ID" value="CAG6703343.1"/>
    <property type="molecule type" value="Transcribed_RNA"/>
</dbReference>
<protein>
    <submittedName>
        <fullName evidence="1">Uncharacterized protein</fullName>
    </submittedName>
</protein>
<evidence type="ECO:0000313" key="1">
    <source>
        <dbReference type="EMBL" id="CAG6703343.1"/>
    </source>
</evidence>
<dbReference type="EMBL" id="HBUF01340948">
    <property type="protein sequence ID" value="CAG6703333.1"/>
    <property type="molecule type" value="Transcribed_RNA"/>
</dbReference>
<reference evidence="1" key="1">
    <citation type="submission" date="2021-05" db="EMBL/GenBank/DDBJ databases">
        <authorList>
            <person name="Alioto T."/>
            <person name="Alioto T."/>
            <person name="Gomez Garrido J."/>
        </authorList>
    </citation>
    <scope>NUCLEOTIDE SEQUENCE</scope>
</reference>